<evidence type="ECO:0000256" key="2">
    <source>
        <dbReference type="ARBA" id="ARBA00022737"/>
    </source>
</evidence>
<keyword evidence="5" id="KW-1185">Reference proteome</keyword>
<dbReference type="STRING" id="45351.A7RY13"/>
<dbReference type="PRINTS" id="PR00597">
    <property type="entry name" value="GELSOLIN"/>
</dbReference>
<dbReference type="PROSITE" id="PS51089">
    <property type="entry name" value="HP"/>
    <property type="match status" value="1"/>
</dbReference>
<evidence type="ECO:0000256" key="1">
    <source>
        <dbReference type="ARBA" id="ARBA00008418"/>
    </source>
</evidence>
<dbReference type="SMART" id="SM00153">
    <property type="entry name" value="VHP"/>
    <property type="match status" value="1"/>
</dbReference>
<dbReference type="PANTHER" id="PTHR11977">
    <property type="entry name" value="VILLIN"/>
    <property type="match status" value="1"/>
</dbReference>
<evidence type="ECO:0000313" key="4">
    <source>
        <dbReference type="EMBL" id="EDO43614.1"/>
    </source>
</evidence>
<name>A7RY13_NEMVE</name>
<dbReference type="InterPro" id="IPR003128">
    <property type="entry name" value="Villin_headpiece"/>
</dbReference>
<gene>
    <name evidence="4" type="ORF">NEMVEDRAFT_v1g203827</name>
</gene>
<dbReference type="SUPFAM" id="SSF55753">
    <property type="entry name" value="Actin depolymerizing proteins"/>
    <property type="match status" value="5"/>
</dbReference>
<dbReference type="GO" id="GO:0051016">
    <property type="term" value="P:barbed-end actin filament capping"/>
    <property type="evidence" value="ECO:0000318"/>
    <property type="project" value="GO_Central"/>
</dbReference>
<keyword evidence="2" id="KW-0677">Repeat</keyword>
<comment type="similarity">
    <text evidence="1">Belongs to the villin/gelsolin family.</text>
</comment>
<dbReference type="GO" id="GO:0005737">
    <property type="term" value="C:cytoplasm"/>
    <property type="evidence" value="ECO:0000318"/>
    <property type="project" value="GO_Central"/>
</dbReference>
<dbReference type="SUPFAM" id="SSF47050">
    <property type="entry name" value="VHP, Villin headpiece domain"/>
    <property type="match status" value="1"/>
</dbReference>
<dbReference type="InParanoid" id="A7RY13"/>
<evidence type="ECO:0000259" key="3">
    <source>
        <dbReference type="PROSITE" id="PS51089"/>
    </source>
</evidence>
<dbReference type="GO" id="GO:0015629">
    <property type="term" value="C:actin cytoskeleton"/>
    <property type="evidence" value="ECO:0000318"/>
    <property type="project" value="GO_Central"/>
</dbReference>
<dbReference type="PANTHER" id="PTHR11977:SF123">
    <property type="entry name" value="GELSOLIN"/>
    <property type="match status" value="1"/>
</dbReference>
<dbReference type="Proteomes" id="UP000001593">
    <property type="component" value="Unassembled WGS sequence"/>
</dbReference>
<dbReference type="HOGENOM" id="CLU_002568_3_1_1"/>
<dbReference type="PhylomeDB" id="A7RY13"/>
<dbReference type="GO" id="GO:0005546">
    <property type="term" value="F:phosphatidylinositol-4,5-bisphosphate binding"/>
    <property type="evidence" value="ECO:0000318"/>
    <property type="project" value="GO_Central"/>
</dbReference>
<dbReference type="EMBL" id="DS469552">
    <property type="protein sequence ID" value="EDO43614.1"/>
    <property type="molecule type" value="Genomic_DNA"/>
</dbReference>
<evidence type="ECO:0000313" key="5">
    <source>
        <dbReference type="Proteomes" id="UP000001593"/>
    </source>
</evidence>
<dbReference type="InterPro" id="IPR036886">
    <property type="entry name" value="Villin_headpiece_dom_sf"/>
</dbReference>
<dbReference type="FunFam" id="3.40.20.10:FF:000001">
    <property type="entry name" value="Gelsolin"/>
    <property type="match status" value="1"/>
</dbReference>
<organism evidence="4 5">
    <name type="scientific">Nematostella vectensis</name>
    <name type="common">Starlet sea anemone</name>
    <dbReference type="NCBI Taxonomy" id="45351"/>
    <lineage>
        <taxon>Eukaryota</taxon>
        <taxon>Metazoa</taxon>
        <taxon>Cnidaria</taxon>
        <taxon>Anthozoa</taxon>
        <taxon>Hexacorallia</taxon>
        <taxon>Actiniaria</taxon>
        <taxon>Edwardsiidae</taxon>
        <taxon>Nematostella</taxon>
    </lineage>
</organism>
<dbReference type="GO" id="GO:0051014">
    <property type="term" value="P:actin filament severing"/>
    <property type="evidence" value="ECO:0000318"/>
    <property type="project" value="GO_Central"/>
</dbReference>
<dbReference type="GO" id="GO:0008154">
    <property type="term" value="P:actin polymerization or depolymerization"/>
    <property type="evidence" value="ECO:0000318"/>
    <property type="project" value="GO_Central"/>
</dbReference>
<dbReference type="eggNOG" id="KOG0443">
    <property type="taxonomic scope" value="Eukaryota"/>
</dbReference>
<dbReference type="GO" id="GO:0051015">
    <property type="term" value="F:actin filament binding"/>
    <property type="evidence" value="ECO:0000318"/>
    <property type="project" value="GO_Central"/>
</dbReference>
<dbReference type="Gene3D" id="3.40.20.10">
    <property type="entry name" value="Severin"/>
    <property type="match status" value="5"/>
</dbReference>
<reference evidence="4 5" key="1">
    <citation type="journal article" date="2007" name="Science">
        <title>Sea anemone genome reveals ancestral eumetazoan gene repertoire and genomic organization.</title>
        <authorList>
            <person name="Putnam N.H."/>
            <person name="Srivastava M."/>
            <person name="Hellsten U."/>
            <person name="Dirks B."/>
            <person name="Chapman J."/>
            <person name="Salamov A."/>
            <person name="Terry A."/>
            <person name="Shapiro H."/>
            <person name="Lindquist E."/>
            <person name="Kapitonov V.V."/>
            <person name="Jurka J."/>
            <person name="Genikhovich G."/>
            <person name="Grigoriev I.V."/>
            <person name="Lucas S.M."/>
            <person name="Steele R.E."/>
            <person name="Finnerty J.R."/>
            <person name="Technau U."/>
            <person name="Martindale M.Q."/>
            <person name="Rokhsar D.S."/>
        </authorList>
    </citation>
    <scope>NUCLEOTIDE SEQUENCE [LARGE SCALE GENOMIC DNA]</scope>
    <source>
        <strain evidence="5">CH2 X CH6</strain>
    </source>
</reference>
<sequence>MNSQMFMPAPKCRAVLLGENSLRNFTADEKIRNFHKHDWDVLANRARKCLMKLNACGMVLRLLIDHRKRFCMTYIHNCCFMSKGQTWSIEEQLRRDLQNAESVNTMPAMVWHVENMKLVKMENKVIKEGFYDGDSYVILDYRKDKTNKKQPVLHILHGKNASTDELFFAATKAIAIDDEYFGGKAKQTVQFQENETKELMSLFGKENSIDSVLRWRTGGVESALKNVDSLPKDPTELWLIKGKRKTKAKEVAVAGESLTCDDCFVLVSNSFNIYAIIGSKANKYERLAASELANDIKDGERAGRAHVKFVSTLDLNDIKKMSSDEDVMAIRRLLKAGRNLGLGEKPSLISDEEAEEKYRGDTKLYRVSDAAGEIQEIGERPLTQKLLDENAFKESTNIPLYASVELINQFSEPASFRSYFHDWVTKSQTVGLGTPYVGVQLAKLYTQKADASKFHDKPAVSGPPDAFKEDDGRSKEVGFYRVTDGGKVQCNTAAKGIFFSGDSYLVVYTYRTQRGQKKSIIYFWKGNDSRVFEKGAAAKLTVDLDNNNFGGDAVQVEVNEGKEPPHFLRIFGGHLIVYQGDYENPDEFKHKRLFQVRGKRENEARVVEVAGVDASYLNSNDTFVLINNSSTIIWKGKGSTGDEVEAAKEAAKIINPQGGDNYDLFEEGREATKFWEILGGKKPYANNILLQSSEAPEPRLFHCYNKRGSLEVEEIVNFGQDDLVDDDVMFVDLGDHIYMWVGEEAKKSEVDETQEFIKEYIASDPTPRNERSFVITRLRAGAETDDFKAFFGVWEDHRTAAKGMSIEEMKELQEEVNKQIDLSQLEDVGGEITKFYPYTELKVNVENLPEDVDPALREEYLEDHEFKELFGMSKGDFRSLREWKRRELRKDKGLF</sequence>
<dbReference type="CDD" id="cd11288">
    <property type="entry name" value="gelsolin_S5_like"/>
    <property type="match status" value="1"/>
</dbReference>
<dbReference type="AlphaFoldDB" id="A7RY13"/>
<dbReference type="OMA" id="WRINCEE"/>
<dbReference type="Pfam" id="PF00626">
    <property type="entry name" value="Gelsolin"/>
    <property type="match status" value="3"/>
</dbReference>
<dbReference type="InterPro" id="IPR007123">
    <property type="entry name" value="Gelsolin-like_dom"/>
</dbReference>
<accession>A7RY13</accession>
<dbReference type="InterPro" id="IPR029006">
    <property type="entry name" value="ADF-H/Gelsolin-like_dom_sf"/>
</dbReference>
<dbReference type="Gene3D" id="1.10.950.10">
    <property type="entry name" value="Villin headpiece domain"/>
    <property type="match status" value="1"/>
</dbReference>
<dbReference type="SMART" id="SM00262">
    <property type="entry name" value="GEL"/>
    <property type="match status" value="5"/>
</dbReference>
<protein>
    <recommendedName>
        <fullName evidence="3">HP domain-containing protein</fullName>
    </recommendedName>
</protein>
<proteinExistence type="inferred from homology"/>
<feature type="domain" description="HP" evidence="3">
    <location>
        <begin position="830"/>
        <end position="895"/>
    </location>
</feature>
<dbReference type="InterPro" id="IPR007122">
    <property type="entry name" value="Villin/Gelsolin"/>
</dbReference>
<dbReference type="Pfam" id="PF02209">
    <property type="entry name" value="VHP"/>
    <property type="match status" value="1"/>
</dbReference>